<dbReference type="AlphaFoldDB" id="A0A4Y2V1L2"/>
<dbReference type="OrthoDB" id="4843387at2759"/>
<keyword evidence="2" id="KW-1185">Reference proteome</keyword>
<evidence type="ECO:0008006" key="3">
    <source>
        <dbReference type="Google" id="ProtNLM"/>
    </source>
</evidence>
<comment type="caution">
    <text evidence="1">The sequence shown here is derived from an EMBL/GenBank/DDBJ whole genome shotgun (WGS) entry which is preliminary data.</text>
</comment>
<dbReference type="InterPro" id="IPR036397">
    <property type="entry name" value="RNaseH_sf"/>
</dbReference>
<proteinExistence type="predicted"/>
<dbReference type="Gene3D" id="3.30.420.10">
    <property type="entry name" value="Ribonuclease H-like superfamily/Ribonuclease H"/>
    <property type="match status" value="1"/>
</dbReference>
<dbReference type="GO" id="GO:0003676">
    <property type="term" value="F:nucleic acid binding"/>
    <property type="evidence" value="ECO:0007669"/>
    <property type="project" value="InterPro"/>
</dbReference>
<evidence type="ECO:0000313" key="1">
    <source>
        <dbReference type="EMBL" id="GBO18412.1"/>
    </source>
</evidence>
<dbReference type="EMBL" id="BGPR01042027">
    <property type="protein sequence ID" value="GBO18412.1"/>
    <property type="molecule type" value="Genomic_DNA"/>
</dbReference>
<gene>
    <name evidence="1" type="ORF">AVEN_187095_1</name>
</gene>
<accession>A0A4Y2V1L2</accession>
<name>A0A4Y2V1L2_ARAVE</name>
<evidence type="ECO:0000313" key="2">
    <source>
        <dbReference type="Proteomes" id="UP000499080"/>
    </source>
</evidence>
<protein>
    <recommendedName>
        <fullName evidence="3">Tc1-like transposase DDE domain-containing protein</fullName>
    </recommendedName>
</protein>
<reference evidence="1 2" key="1">
    <citation type="journal article" date="2019" name="Sci. Rep.">
        <title>Orb-weaving spider Araneus ventricosus genome elucidates the spidroin gene catalogue.</title>
        <authorList>
            <person name="Kono N."/>
            <person name="Nakamura H."/>
            <person name="Ohtoshi R."/>
            <person name="Moran D.A.P."/>
            <person name="Shinohara A."/>
            <person name="Yoshida Y."/>
            <person name="Fujiwara M."/>
            <person name="Mori M."/>
            <person name="Tomita M."/>
            <person name="Arakawa K."/>
        </authorList>
    </citation>
    <scope>NUCLEOTIDE SEQUENCE [LARGE SCALE GENOMIC DNA]</scope>
</reference>
<sequence>MERYRETRGRTKSDRSDQIAKLSPSVVHRLWKEFLTTDLASRRFSQLRRDAYGGGSVCVWGGISSGRHTDPHVFPRGTMNTQAYRDDILDAHVCPYASALGNDFLLQDDNARPHRARIVDDYLQ</sequence>
<dbReference type="Proteomes" id="UP000499080">
    <property type="component" value="Unassembled WGS sequence"/>
</dbReference>
<organism evidence="1 2">
    <name type="scientific">Araneus ventricosus</name>
    <name type="common">Orbweaver spider</name>
    <name type="synonym">Epeira ventricosa</name>
    <dbReference type="NCBI Taxonomy" id="182803"/>
    <lineage>
        <taxon>Eukaryota</taxon>
        <taxon>Metazoa</taxon>
        <taxon>Ecdysozoa</taxon>
        <taxon>Arthropoda</taxon>
        <taxon>Chelicerata</taxon>
        <taxon>Arachnida</taxon>
        <taxon>Araneae</taxon>
        <taxon>Araneomorphae</taxon>
        <taxon>Entelegynae</taxon>
        <taxon>Araneoidea</taxon>
        <taxon>Araneidae</taxon>
        <taxon>Araneus</taxon>
    </lineage>
</organism>